<gene>
    <name evidence="1" type="ORF">Stube_53750</name>
</gene>
<comment type="caution">
    <text evidence="1">The sequence shown here is derived from an EMBL/GenBank/DDBJ whole genome shotgun (WGS) entry which is preliminary data.</text>
</comment>
<keyword evidence="2" id="KW-1185">Reference proteome</keyword>
<dbReference type="Proteomes" id="UP000431826">
    <property type="component" value="Unassembled WGS sequence"/>
</dbReference>
<proteinExistence type="predicted"/>
<organism evidence="1 2">
    <name type="scientific">Streptomyces tubercidicus</name>
    <dbReference type="NCBI Taxonomy" id="47759"/>
    <lineage>
        <taxon>Bacteria</taxon>
        <taxon>Bacillati</taxon>
        <taxon>Actinomycetota</taxon>
        <taxon>Actinomycetes</taxon>
        <taxon>Kitasatosporales</taxon>
        <taxon>Streptomycetaceae</taxon>
        <taxon>Streptomyces</taxon>
    </lineage>
</organism>
<reference evidence="1 2" key="1">
    <citation type="submission" date="2019-12" db="EMBL/GenBank/DDBJ databases">
        <title>Whole genome shotgun sequence of Streptomyces tubercidicus NBRC 13090.</title>
        <authorList>
            <person name="Ichikawa N."/>
            <person name="Kimura A."/>
            <person name="Kitahashi Y."/>
            <person name="Komaki H."/>
            <person name="Tamura T."/>
        </authorList>
    </citation>
    <scope>NUCLEOTIDE SEQUENCE [LARGE SCALE GENOMIC DNA]</scope>
    <source>
        <strain evidence="1 2">NBRC 13090</strain>
    </source>
</reference>
<accession>A0A640UZI3</accession>
<evidence type="ECO:0000313" key="2">
    <source>
        <dbReference type="Proteomes" id="UP000431826"/>
    </source>
</evidence>
<dbReference type="EMBL" id="BLIR01000003">
    <property type="protein sequence ID" value="GFE40702.1"/>
    <property type="molecule type" value="Genomic_DNA"/>
</dbReference>
<dbReference type="AlphaFoldDB" id="A0A640UZI3"/>
<name>A0A640UZI3_9ACTN</name>
<evidence type="ECO:0000313" key="1">
    <source>
        <dbReference type="EMBL" id="GFE40702.1"/>
    </source>
</evidence>
<protein>
    <submittedName>
        <fullName evidence="1">Uncharacterized protein</fullName>
    </submittedName>
</protein>
<sequence length="129" mass="13160">MVQVPAVPQRGWGGAAGDRAQQLPVALDDRLGGGLQLLQQPCAGRRAVLGGRVGGAGLGGEPGGDQFGDDGLGGRGVRGEAGRDGLLAAYPHQLRDMAGGLLLRRGGGRLPRWRCHPRAVLGQAAQGRS</sequence>